<evidence type="ECO:0008006" key="4">
    <source>
        <dbReference type="Google" id="ProtNLM"/>
    </source>
</evidence>
<dbReference type="Proteomes" id="UP000198598">
    <property type="component" value="Unassembled WGS sequence"/>
</dbReference>
<protein>
    <recommendedName>
        <fullName evidence="4">Outer membrane lipoprotein-sorting protein</fullName>
    </recommendedName>
</protein>
<evidence type="ECO:0000256" key="1">
    <source>
        <dbReference type="SAM" id="SignalP"/>
    </source>
</evidence>
<dbReference type="STRING" id="662367.SAMN05216167_11842"/>
<organism evidence="2 3">
    <name type="scientific">Spirosoma endophyticum</name>
    <dbReference type="NCBI Taxonomy" id="662367"/>
    <lineage>
        <taxon>Bacteria</taxon>
        <taxon>Pseudomonadati</taxon>
        <taxon>Bacteroidota</taxon>
        <taxon>Cytophagia</taxon>
        <taxon>Cytophagales</taxon>
        <taxon>Cytophagaceae</taxon>
        <taxon>Spirosoma</taxon>
    </lineage>
</organism>
<sequence>MKTNTFLVAAIAFVTSISAYAQTVDEIVDKHVTAMGGLDKLKGVTSLVTERSLSVQGMEIPTKTTILVGKAMRTESSVMGNSMIQVVDGTTGWMIRPAMMQGTGEPEEMPADQLKQQMGQLDPFGALVNYKDKGNKVELVGKEKVDKADAYHLKVTTKDGQVMDEYIDATTNLVSKVKTTMNGQEGEISFSDYKAVDGIPFANTLDISSPQGALTMVTTKITVNPKVDETIFKKPAKK</sequence>
<proteinExistence type="predicted"/>
<reference evidence="2 3" key="1">
    <citation type="submission" date="2016-10" db="EMBL/GenBank/DDBJ databases">
        <authorList>
            <person name="de Groot N.N."/>
        </authorList>
    </citation>
    <scope>NUCLEOTIDE SEQUENCE [LARGE SCALE GENOMIC DNA]</scope>
    <source>
        <strain evidence="2 3">DSM 26130</strain>
    </source>
</reference>
<dbReference type="EMBL" id="FOLQ01000018">
    <property type="protein sequence ID" value="SFE71341.1"/>
    <property type="molecule type" value="Genomic_DNA"/>
</dbReference>
<feature type="signal peptide" evidence="1">
    <location>
        <begin position="1"/>
        <end position="21"/>
    </location>
</feature>
<evidence type="ECO:0000313" key="3">
    <source>
        <dbReference type="Proteomes" id="UP000198598"/>
    </source>
</evidence>
<dbReference type="Gene3D" id="2.50.20.10">
    <property type="entry name" value="Lipoprotein localisation LolA/LolB/LppX"/>
    <property type="match status" value="1"/>
</dbReference>
<dbReference type="AlphaFoldDB" id="A0A1I2CSP8"/>
<evidence type="ECO:0000313" key="2">
    <source>
        <dbReference type="EMBL" id="SFE71341.1"/>
    </source>
</evidence>
<dbReference type="RefSeq" id="WP_093832515.1">
    <property type="nucleotide sequence ID" value="NZ_FOLQ01000018.1"/>
</dbReference>
<gene>
    <name evidence="2" type="ORF">SAMN05216167_11842</name>
</gene>
<keyword evidence="1" id="KW-0732">Signal</keyword>
<feature type="chain" id="PRO_5011492633" description="Outer membrane lipoprotein-sorting protein" evidence="1">
    <location>
        <begin position="22"/>
        <end position="238"/>
    </location>
</feature>
<dbReference type="OrthoDB" id="128937at2"/>
<name>A0A1I2CSP8_9BACT</name>
<keyword evidence="3" id="KW-1185">Reference proteome</keyword>
<accession>A0A1I2CSP8</accession>